<proteinExistence type="predicted"/>
<dbReference type="Proteomes" id="UP001515480">
    <property type="component" value="Unassembled WGS sequence"/>
</dbReference>
<evidence type="ECO:0000256" key="2">
    <source>
        <dbReference type="ARBA" id="ARBA00022679"/>
    </source>
</evidence>
<dbReference type="InterPro" id="IPR008278">
    <property type="entry name" value="4-PPantetheinyl_Trfase_dom"/>
</dbReference>
<feature type="region of interest" description="Disordered" evidence="3">
    <location>
        <begin position="449"/>
        <end position="473"/>
    </location>
</feature>
<feature type="domain" description="4'-phosphopantetheinyl transferase N-terminal" evidence="5">
    <location>
        <begin position="35"/>
        <end position="137"/>
    </location>
</feature>
<protein>
    <recommendedName>
        <fullName evidence="1">holo-[acyl-carrier-protein] synthase</fullName>
        <ecNumber evidence="1">2.7.8.7</ecNumber>
    </recommendedName>
</protein>
<dbReference type="Gene3D" id="3.90.470.20">
    <property type="entry name" value="4'-phosphopantetheinyl transferase domain"/>
    <property type="match status" value="1"/>
</dbReference>
<dbReference type="PANTHER" id="PTHR12215:SF10">
    <property type="entry name" value="L-AMINOADIPATE-SEMIALDEHYDE DEHYDROGENASE-PHOSPHOPANTETHEINYL TRANSFERASE"/>
    <property type="match status" value="1"/>
</dbReference>
<feature type="compositionally biased region" description="Basic and acidic residues" evidence="3">
    <location>
        <begin position="274"/>
        <end position="294"/>
    </location>
</feature>
<accession>A0AB34JRM1</accession>
<dbReference type="GO" id="GO:0000287">
    <property type="term" value="F:magnesium ion binding"/>
    <property type="evidence" value="ECO:0007669"/>
    <property type="project" value="InterPro"/>
</dbReference>
<dbReference type="EC" id="2.7.8.7" evidence="1"/>
<gene>
    <name evidence="6" type="ORF">AB1Y20_018610</name>
</gene>
<dbReference type="InterPro" id="IPR055066">
    <property type="entry name" value="AASDHPPT_N"/>
</dbReference>
<dbReference type="GO" id="GO:0008897">
    <property type="term" value="F:holo-[acyl-carrier-protein] synthase activity"/>
    <property type="evidence" value="ECO:0007669"/>
    <property type="project" value="UniProtKB-EC"/>
</dbReference>
<keyword evidence="7" id="KW-1185">Reference proteome</keyword>
<dbReference type="GO" id="GO:0019878">
    <property type="term" value="P:lysine biosynthetic process via aminoadipic acid"/>
    <property type="evidence" value="ECO:0007669"/>
    <property type="project" value="TreeGrafter"/>
</dbReference>
<organism evidence="6 7">
    <name type="scientific">Prymnesium parvum</name>
    <name type="common">Toxic golden alga</name>
    <dbReference type="NCBI Taxonomy" id="97485"/>
    <lineage>
        <taxon>Eukaryota</taxon>
        <taxon>Haptista</taxon>
        <taxon>Haptophyta</taxon>
        <taxon>Prymnesiophyceae</taxon>
        <taxon>Prymnesiales</taxon>
        <taxon>Prymnesiaceae</taxon>
        <taxon>Prymnesium</taxon>
    </lineage>
</organism>
<sequence>MGAAIGREEDSDLALAVPLTADGAYQLRWAVSAHAWDATLSEWHFLLGLLSSRERAEVEKSTSHDDRKRALLSRLMRRRAASLVFNADFATVTFRHTKGGKPFLDYKGSGIEPQPSAPNFNFNLSHEGHFVVLASEPVLLVGVDVSAPFELRGGPQLGPFSQVRQTFRHADTNVLTDEEWQVVEAEPDDAARVRCFRRHWCLKESYVKARGDGLAFALGRAEFRPCFIPEEAEAQQAAEATGDFIGAWGGALAGFEWLTSPVLTKIHQMLPPRVSDERTPASRGDALPEKEAQKEAQQSGGGEKSAGERWLRHSAERATEPPPPQQEVARVFSAEHELGVTLPEQKATAEMARVYVDGTLQRRWRFELSHLPRGHLVSVARGPPDAAIDAHGEFKGSFGQLTLSNDEMFSRLAAPTPPFRLLKVADLVPESHLDEYRRTLLNLNSGLISENQLRTTPEPPRGEPQKIPPTPDWFNPANASGYRDDIMGGNLGFGGGSHAGQDECTIS</sequence>
<feature type="domain" description="4'-phosphopantetheinyl transferase" evidence="4">
    <location>
        <begin position="171"/>
        <end position="224"/>
    </location>
</feature>
<evidence type="ECO:0000256" key="1">
    <source>
        <dbReference type="ARBA" id="ARBA00013172"/>
    </source>
</evidence>
<dbReference type="SUPFAM" id="SSF56214">
    <property type="entry name" value="4'-phosphopantetheinyl transferase"/>
    <property type="match status" value="2"/>
</dbReference>
<evidence type="ECO:0000313" key="7">
    <source>
        <dbReference type="Proteomes" id="UP001515480"/>
    </source>
</evidence>
<evidence type="ECO:0000259" key="4">
    <source>
        <dbReference type="Pfam" id="PF01648"/>
    </source>
</evidence>
<dbReference type="Pfam" id="PF01648">
    <property type="entry name" value="ACPS"/>
    <property type="match status" value="1"/>
</dbReference>
<comment type="caution">
    <text evidence="6">The sequence shown here is derived from an EMBL/GenBank/DDBJ whole genome shotgun (WGS) entry which is preliminary data.</text>
</comment>
<evidence type="ECO:0000313" key="6">
    <source>
        <dbReference type="EMBL" id="KAL1523677.1"/>
    </source>
</evidence>
<dbReference type="Pfam" id="PF22624">
    <property type="entry name" value="AASDHPPT_N"/>
    <property type="match status" value="1"/>
</dbReference>
<name>A0AB34JRM1_PRYPA</name>
<dbReference type="EMBL" id="JBGBPQ010000005">
    <property type="protein sequence ID" value="KAL1523677.1"/>
    <property type="molecule type" value="Genomic_DNA"/>
</dbReference>
<feature type="region of interest" description="Disordered" evidence="3">
    <location>
        <begin position="271"/>
        <end position="309"/>
    </location>
</feature>
<dbReference type="AlphaFoldDB" id="A0AB34JRM1"/>
<dbReference type="InterPro" id="IPR050559">
    <property type="entry name" value="P-Pant_transferase_sf"/>
</dbReference>
<dbReference type="GO" id="GO:0005829">
    <property type="term" value="C:cytosol"/>
    <property type="evidence" value="ECO:0007669"/>
    <property type="project" value="TreeGrafter"/>
</dbReference>
<keyword evidence="2" id="KW-0808">Transferase</keyword>
<reference evidence="6 7" key="1">
    <citation type="journal article" date="2024" name="Science">
        <title>Giant polyketide synthase enzymes in the biosynthesis of giant marine polyether toxins.</title>
        <authorList>
            <person name="Fallon T.R."/>
            <person name="Shende V.V."/>
            <person name="Wierzbicki I.H."/>
            <person name="Pendleton A.L."/>
            <person name="Watervoot N.F."/>
            <person name="Auber R.P."/>
            <person name="Gonzalez D.J."/>
            <person name="Wisecaver J.H."/>
            <person name="Moore B.S."/>
        </authorList>
    </citation>
    <scope>NUCLEOTIDE SEQUENCE [LARGE SCALE GENOMIC DNA]</scope>
    <source>
        <strain evidence="6 7">12B1</strain>
    </source>
</reference>
<evidence type="ECO:0000256" key="3">
    <source>
        <dbReference type="SAM" id="MobiDB-lite"/>
    </source>
</evidence>
<dbReference type="PANTHER" id="PTHR12215">
    <property type="entry name" value="PHOSPHOPANTETHEINE TRANSFERASE"/>
    <property type="match status" value="1"/>
</dbReference>
<dbReference type="InterPro" id="IPR037143">
    <property type="entry name" value="4-PPantetheinyl_Trfase_dom_sf"/>
</dbReference>
<evidence type="ECO:0000259" key="5">
    <source>
        <dbReference type="Pfam" id="PF22624"/>
    </source>
</evidence>